<evidence type="ECO:0000256" key="5">
    <source>
        <dbReference type="SAM" id="Phobius"/>
    </source>
</evidence>
<comment type="subcellular location">
    <subcellularLocation>
        <location evidence="1">Membrane</location>
        <topology evidence="1">Multi-pass membrane protein</topology>
    </subcellularLocation>
</comment>
<dbReference type="Proteomes" id="UP001150942">
    <property type="component" value="Unassembled WGS sequence"/>
</dbReference>
<evidence type="ECO:0000256" key="1">
    <source>
        <dbReference type="ARBA" id="ARBA00004141"/>
    </source>
</evidence>
<organism evidence="6 7">
    <name type="scientific">Penicillium cf. viridicatum</name>
    <dbReference type="NCBI Taxonomy" id="2972119"/>
    <lineage>
        <taxon>Eukaryota</taxon>
        <taxon>Fungi</taxon>
        <taxon>Dikarya</taxon>
        <taxon>Ascomycota</taxon>
        <taxon>Pezizomycotina</taxon>
        <taxon>Eurotiomycetes</taxon>
        <taxon>Eurotiomycetidae</taxon>
        <taxon>Eurotiales</taxon>
        <taxon>Aspergillaceae</taxon>
        <taxon>Penicillium</taxon>
    </lineage>
</organism>
<dbReference type="AlphaFoldDB" id="A0A9W9J1Q3"/>
<keyword evidence="4 5" id="KW-0472">Membrane</keyword>
<keyword evidence="3 5" id="KW-1133">Transmembrane helix</keyword>
<keyword evidence="2 5" id="KW-0812">Transmembrane</keyword>
<dbReference type="InterPro" id="IPR007568">
    <property type="entry name" value="RTA1"/>
</dbReference>
<accession>A0A9W9J1Q3</accession>
<dbReference type="EMBL" id="JAPQKQ010000007">
    <property type="protein sequence ID" value="KAJ5187611.1"/>
    <property type="molecule type" value="Genomic_DNA"/>
</dbReference>
<proteinExistence type="predicted"/>
<feature type="transmembrane region" description="Helical" evidence="5">
    <location>
        <begin position="142"/>
        <end position="160"/>
    </location>
</feature>
<reference evidence="6" key="1">
    <citation type="submission" date="2022-11" db="EMBL/GenBank/DDBJ databases">
        <authorList>
            <person name="Petersen C."/>
        </authorList>
    </citation>
    <scope>NUCLEOTIDE SEQUENCE</scope>
    <source>
        <strain evidence="6">IBT 20477</strain>
    </source>
</reference>
<dbReference type="PANTHER" id="PTHR31465:SF27">
    <property type="entry name" value="DOMAIN PROTEIN, PUTATIVE (AFU_ORTHOLOGUE AFUA_3G01030)-RELATED"/>
    <property type="match status" value="1"/>
</dbReference>
<reference evidence="6" key="2">
    <citation type="journal article" date="2023" name="IMA Fungus">
        <title>Comparative genomic study of the Penicillium genus elucidates a diverse pangenome and 15 lateral gene transfer events.</title>
        <authorList>
            <person name="Petersen C."/>
            <person name="Sorensen T."/>
            <person name="Nielsen M.R."/>
            <person name="Sondergaard T.E."/>
            <person name="Sorensen J.L."/>
            <person name="Fitzpatrick D.A."/>
            <person name="Frisvad J.C."/>
            <person name="Nielsen K.L."/>
        </authorList>
    </citation>
    <scope>NUCLEOTIDE SEQUENCE</scope>
    <source>
        <strain evidence="6">IBT 20477</strain>
    </source>
</reference>
<dbReference type="GO" id="GO:0016020">
    <property type="term" value="C:membrane"/>
    <property type="evidence" value="ECO:0007669"/>
    <property type="project" value="UniProtKB-SubCell"/>
</dbReference>
<evidence type="ECO:0000256" key="4">
    <source>
        <dbReference type="ARBA" id="ARBA00023136"/>
    </source>
</evidence>
<comment type="caution">
    <text evidence="6">The sequence shown here is derived from an EMBL/GenBank/DDBJ whole genome shotgun (WGS) entry which is preliminary data.</text>
</comment>
<sequence>MGLGARVYSSEDTDNFGAYGVQNLFLLLGPTLCMITVNLTQVKMMRCLRSENLGLLPAQFRLLIYLTSNILLLLLQGIGAVIIALTHKPALIGSAMKILTASYVCQMIFWMFTLAENIFWSFRFGRSSFANTQLMMPHWKRYNQLFGLAISIVAMGRNMTRLTQMGMGPDGFLMANEWTSYAFDFYQTAIILLAWGIFYLPGICKEIEFQNVHQALQNYEC</sequence>
<feature type="transmembrane region" description="Helical" evidence="5">
    <location>
        <begin position="20"/>
        <end position="41"/>
    </location>
</feature>
<feature type="transmembrane region" description="Helical" evidence="5">
    <location>
        <begin position="62"/>
        <end position="86"/>
    </location>
</feature>
<dbReference type="Pfam" id="PF04479">
    <property type="entry name" value="RTA1"/>
    <property type="match status" value="1"/>
</dbReference>
<evidence type="ECO:0000256" key="3">
    <source>
        <dbReference type="ARBA" id="ARBA00022989"/>
    </source>
</evidence>
<evidence type="ECO:0000313" key="7">
    <source>
        <dbReference type="Proteomes" id="UP001150942"/>
    </source>
</evidence>
<dbReference type="OrthoDB" id="3358017at2759"/>
<gene>
    <name evidence="6" type="ORF">N7449_010605</name>
</gene>
<keyword evidence="7" id="KW-1185">Reference proteome</keyword>
<dbReference type="PANTHER" id="PTHR31465">
    <property type="entry name" value="PROTEIN RTA1-RELATED"/>
    <property type="match status" value="1"/>
</dbReference>
<feature type="transmembrane region" description="Helical" evidence="5">
    <location>
        <begin position="180"/>
        <end position="200"/>
    </location>
</feature>
<feature type="transmembrane region" description="Helical" evidence="5">
    <location>
        <begin position="98"/>
        <end position="122"/>
    </location>
</feature>
<evidence type="ECO:0000313" key="6">
    <source>
        <dbReference type="EMBL" id="KAJ5187611.1"/>
    </source>
</evidence>
<evidence type="ECO:0000256" key="2">
    <source>
        <dbReference type="ARBA" id="ARBA00022692"/>
    </source>
</evidence>
<name>A0A9W9J1Q3_9EURO</name>
<protein>
    <submittedName>
        <fullName evidence="6">Uncharacterized protein</fullName>
    </submittedName>
</protein>